<evidence type="ECO:0000256" key="2">
    <source>
        <dbReference type="ARBA" id="ARBA00022692"/>
    </source>
</evidence>
<name>A0A6M2DQ88_XENCH</name>
<accession>A0A6M2DQ88</accession>
<feature type="domain" description="STAS" evidence="7">
    <location>
        <begin position="536"/>
        <end position="670"/>
    </location>
</feature>
<dbReference type="InterPro" id="IPR002645">
    <property type="entry name" value="STAS_dom"/>
</dbReference>
<feature type="transmembrane region" description="Helical" evidence="6">
    <location>
        <begin position="422"/>
        <end position="440"/>
    </location>
</feature>
<feature type="transmembrane region" description="Helical" evidence="6">
    <location>
        <begin position="271"/>
        <end position="290"/>
    </location>
</feature>
<dbReference type="GO" id="GO:0055085">
    <property type="term" value="P:transmembrane transport"/>
    <property type="evidence" value="ECO:0007669"/>
    <property type="project" value="InterPro"/>
</dbReference>
<keyword evidence="3 6" id="KW-1133">Transmembrane helix</keyword>
<evidence type="ECO:0000256" key="4">
    <source>
        <dbReference type="ARBA" id="ARBA00023136"/>
    </source>
</evidence>
<protein>
    <submittedName>
        <fullName evidence="8">Putative sulfate/bicarbonate/oxalate exchanger sat-1</fullName>
    </submittedName>
</protein>
<dbReference type="Gene3D" id="3.30.750.24">
    <property type="entry name" value="STAS domain"/>
    <property type="match status" value="1"/>
</dbReference>
<keyword evidence="4 6" id="KW-0472">Membrane</keyword>
<reference evidence="8" key="1">
    <citation type="submission" date="2020-03" db="EMBL/GenBank/DDBJ databases">
        <title>Transcriptomic Profiling of the Digestive Tract of the Rat Flea, Xenopsylla cheopis, Following Blood Feeding and Infection with Yersinia pestis.</title>
        <authorList>
            <person name="Bland D.M."/>
            <person name="Martens C.A."/>
            <person name="Virtaneva K."/>
            <person name="Kanakabandi K."/>
            <person name="Long D."/>
            <person name="Rosenke R."/>
            <person name="Saturday G.A."/>
            <person name="Hoyt F.H."/>
            <person name="Bruno D.P."/>
            <person name="Ribeiro J.M.C."/>
            <person name="Hinnebusch J."/>
        </authorList>
    </citation>
    <scope>NUCLEOTIDE SEQUENCE</scope>
</reference>
<feature type="transmembrane region" description="Helical" evidence="6">
    <location>
        <begin position="186"/>
        <end position="209"/>
    </location>
</feature>
<dbReference type="SUPFAM" id="SSF52091">
    <property type="entry name" value="SpoIIaa-like"/>
    <property type="match status" value="1"/>
</dbReference>
<evidence type="ECO:0000256" key="1">
    <source>
        <dbReference type="ARBA" id="ARBA00004141"/>
    </source>
</evidence>
<feature type="transmembrane region" description="Helical" evidence="6">
    <location>
        <begin position="446"/>
        <end position="467"/>
    </location>
</feature>
<dbReference type="GO" id="GO:0016020">
    <property type="term" value="C:membrane"/>
    <property type="evidence" value="ECO:0007669"/>
    <property type="project" value="UniProtKB-SubCell"/>
</dbReference>
<organism evidence="8">
    <name type="scientific">Xenopsylla cheopis</name>
    <name type="common">Oriental rat flea</name>
    <name type="synonym">Pulex cheopis</name>
    <dbReference type="NCBI Taxonomy" id="163159"/>
    <lineage>
        <taxon>Eukaryota</taxon>
        <taxon>Metazoa</taxon>
        <taxon>Ecdysozoa</taxon>
        <taxon>Arthropoda</taxon>
        <taxon>Hexapoda</taxon>
        <taxon>Insecta</taxon>
        <taxon>Pterygota</taxon>
        <taxon>Neoptera</taxon>
        <taxon>Endopterygota</taxon>
        <taxon>Siphonaptera</taxon>
        <taxon>Pulicidae</taxon>
        <taxon>Xenopsyllinae</taxon>
        <taxon>Xenopsylla</taxon>
    </lineage>
</organism>
<evidence type="ECO:0000256" key="6">
    <source>
        <dbReference type="SAM" id="Phobius"/>
    </source>
</evidence>
<keyword evidence="2 6" id="KW-0812">Transmembrane</keyword>
<feature type="region of interest" description="Disordered" evidence="5">
    <location>
        <begin position="1"/>
        <end position="25"/>
    </location>
</feature>
<evidence type="ECO:0000259" key="7">
    <source>
        <dbReference type="PROSITE" id="PS50801"/>
    </source>
</evidence>
<feature type="compositionally biased region" description="Basic and acidic residues" evidence="5">
    <location>
        <begin position="1"/>
        <end position="12"/>
    </location>
</feature>
<dbReference type="EMBL" id="GIIL01004666">
    <property type="protein sequence ID" value="NOV48392.1"/>
    <property type="molecule type" value="Transcribed_RNA"/>
</dbReference>
<feature type="transmembrane region" description="Helical" evidence="6">
    <location>
        <begin position="479"/>
        <end position="512"/>
    </location>
</feature>
<dbReference type="Pfam" id="PF01740">
    <property type="entry name" value="STAS"/>
    <property type="match status" value="1"/>
</dbReference>
<dbReference type="InterPro" id="IPR011547">
    <property type="entry name" value="SLC26A/SulP_dom"/>
</dbReference>
<dbReference type="CDD" id="cd07042">
    <property type="entry name" value="STAS_SulP_like_sulfate_transporter"/>
    <property type="match status" value="1"/>
</dbReference>
<dbReference type="NCBIfam" id="TIGR00815">
    <property type="entry name" value="sulP"/>
    <property type="match status" value="1"/>
</dbReference>
<feature type="transmembrane region" description="Helical" evidence="6">
    <location>
        <begin position="143"/>
        <end position="165"/>
    </location>
</feature>
<dbReference type="PANTHER" id="PTHR11814">
    <property type="entry name" value="SULFATE TRANSPORTER"/>
    <property type="match status" value="1"/>
</dbReference>
<feature type="transmembrane region" description="Helical" evidence="6">
    <location>
        <begin position="387"/>
        <end position="410"/>
    </location>
</feature>
<sequence length="678" mass="74782">MSKHTDEDRDNGTIKPGPATPLIGAGRGNYRISRNVQTVEQVQNAGGYDPPTRHWCQRNSSESKLSQCWKFLRSVLPILEWLPSYSLKRDLFGDVIAGMTTAIMHVPQGMAYALLANVIPTAGLYMAFFPALVYVIFGTSRHVSMGTFAIVSIMVGKIVQEYAYFPNEKKEESITLSMESEVRYEPIEIATAVSFLAGIYLLVMCIFRLGALSTLLCEPLINGFTTAAAVAVLVSQMKDLLGLKIQRHNGMFSLPYNFYETLKGLPTANTTTIIVSMTVIFVMTLNNELLKPWLSKRCRMPVPAELMCAITGTACSYLLDLKHNYNVPIVGEIPTGLPMPSYPRFSALRLVALDTIAVSIVSYSIVMSLGLIFARKLGYVIRPNQELLAMGMANLVGAGFSCIPIACSLTRTMIQANIGGKTQMATVVSASLILIVLLWIAPYLQYLPRGVLAAIIVVALKGMFMQIKDLKRFWLLGKIHAIIWVGTFLGVIFISIDIGLLIGVALSLLTLWRGNASNCNIMGRIPGTDLYVDISSYKLAEEIPHIKIIHYSGNISFAASSGFKKSIYKHLEVKQRSEEEEALHDTKSTRIIILDMSSVRHVDAEGMCSLFHLKYELSQKNIRLTMAAPNDGVLSIIRRLEGIGPKSCTALKTTKPIEAFPTIHDAVIHCQQTLNETV</sequence>
<dbReference type="AlphaFoldDB" id="A0A6M2DQ88"/>
<dbReference type="Pfam" id="PF00916">
    <property type="entry name" value="Sulfate_transp"/>
    <property type="match status" value="1"/>
</dbReference>
<dbReference type="InterPro" id="IPR001902">
    <property type="entry name" value="SLC26A/SulP_fam"/>
</dbReference>
<comment type="subcellular location">
    <subcellularLocation>
        <location evidence="1">Membrane</location>
        <topology evidence="1">Multi-pass membrane protein</topology>
    </subcellularLocation>
</comment>
<dbReference type="PROSITE" id="PS50801">
    <property type="entry name" value="STAS"/>
    <property type="match status" value="1"/>
</dbReference>
<evidence type="ECO:0000313" key="8">
    <source>
        <dbReference type="EMBL" id="NOV48392.1"/>
    </source>
</evidence>
<feature type="transmembrane region" description="Helical" evidence="6">
    <location>
        <begin position="350"/>
        <end position="375"/>
    </location>
</feature>
<proteinExistence type="predicted"/>
<evidence type="ECO:0000256" key="5">
    <source>
        <dbReference type="SAM" id="MobiDB-lite"/>
    </source>
</evidence>
<feature type="transmembrane region" description="Helical" evidence="6">
    <location>
        <begin position="114"/>
        <end position="137"/>
    </location>
</feature>
<dbReference type="InterPro" id="IPR036513">
    <property type="entry name" value="STAS_dom_sf"/>
</dbReference>
<evidence type="ECO:0000256" key="3">
    <source>
        <dbReference type="ARBA" id="ARBA00022989"/>
    </source>
</evidence>